<gene>
    <name evidence="1" type="ORF">GJV76_05500</name>
</gene>
<accession>A0A6I3LIG5</accession>
<evidence type="ECO:0008006" key="3">
    <source>
        <dbReference type="Google" id="ProtNLM"/>
    </source>
</evidence>
<evidence type="ECO:0000313" key="2">
    <source>
        <dbReference type="Proteomes" id="UP000438760"/>
    </source>
</evidence>
<dbReference type="AlphaFoldDB" id="A0A6I3LIG5"/>
<dbReference type="OrthoDB" id="1152652at2"/>
<evidence type="ECO:0000313" key="1">
    <source>
        <dbReference type="EMBL" id="MTG97594.1"/>
    </source>
</evidence>
<protein>
    <recommendedName>
        <fullName evidence="3">PepSY domain-containing protein</fullName>
    </recommendedName>
</protein>
<reference evidence="1 2" key="1">
    <citation type="submission" date="2019-11" db="EMBL/GenBank/DDBJ databases">
        <title>Genome of Strain BIT-d1.</title>
        <authorList>
            <person name="Yang Y."/>
        </authorList>
    </citation>
    <scope>NUCLEOTIDE SEQUENCE [LARGE SCALE GENOMIC DNA]</scope>
    <source>
        <strain evidence="1 2">BIT-d1</strain>
    </source>
</reference>
<organism evidence="1 2">
    <name type="scientific">Myroides albus</name>
    <dbReference type="NCBI Taxonomy" id="2562892"/>
    <lineage>
        <taxon>Bacteria</taxon>
        <taxon>Pseudomonadati</taxon>
        <taxon>Bacteroidota</taxon>
        <taxon>Flavobacteriia</taxon>
        <taxon>Flavobacteriales</taxon>
        <taxon>Flavobacteriaceae</taxon>
        <taxon>Myroides</taxon>
    </lineage>
</organism>
<name>A0A6I3LIG5_9FLAO</name>
<dbReference type="Proteomes" id="UP000438760">
    <property type="component" value="Unassembled WGS sequence"/>
</dbReference>
<dbReference type="EMBL" id="WMJX01000008">
    <property type="protein sequence ID" value="MTG97594.1"/>
    <property type="molecule type" value="Genomic_DNA"/>
</dbReference>
<comment type="caution">
    <text evidence="1">The sequence shown here is derived from an EMBL/GenBank/DDBJ whole genome shotgun (WGS) entry which is preliminary data.</text>
</comment>
<keyword evidence="2" id="KW-1185">Reference proteome</keyword>
<proteinExistence type="predicted"/>
<dbReference type="RefSeq" id="WP_155091639.1">
    <property type="nucleotide sequence ID" value="NZ_WMJX01000008.1"/>
</dbReference>
<sequence>MRLTQEEAIQIAKQYQQRYPSLINTIVRAQFNPKFNVVGEKAWIAIGVFELFGDMHEFFYVISDETGEVEYTFNEHGCINP</sequence>